<dbReference type="PANTHER" id="PTHR43047:SF72">
    <property type="entry name" value="OSMOSENSING HISTIDINE PROTEIN KINASE SLN1"/>
    <property type="match status" value="1"/>
</dbReference>
<organism evidence="11 12">
    <name type="scientific">Isosphaera pallida (strain ATCC 43644 / DSM 9630 / IS1B)</name>
    <dbReference type="NCBI Taxonomy" id="575540"/>
    <lineage>
        <taxon>Bacteria</taxon>
        <taxon>Pseudomonadati</taxon>
        <taxon>Planctomycetota</taxon>
        <taxon>Planctomycetia</taxon>
        <taxon>Isosphaerales</taxon>
        <taxon>Isosphaeraceae</taxon>
        <taxon>Isosphaera</taxon>
    </lineage>
</organism>
<feature type="domain" description="PAS" evidence="10">
    <location>
        <begin position="36"/>
        <end position="101"/>
    </location>
</feature>
<evidence type="ECO:0000256" key="6">
    <source>
        <dbReference type="PROSITE-ProRule" id="PRU00169"/>
    </source>
</evidence>
<dbReference type="InterPro" id="IPR000014">
    <property type="entry name" value="PAS"/>
</dbReference>
<feature type="region of interest" description="Disordered" evidence="7">
    <location>
        <begin position="1"/>
        <end position="31"/>
    </location>
</feature>
<dbReference type="SMART" id="SM00388">
    <property type="entry name" value="HisKA"/>
    <property type="match status" value="1"/>
</dbReference>
<dbReference type="HOGENOM" id="CLU_330599_0_0_0"/>
<dbReference type="InterPro" id="IPR035965">
    <property type="entry name" value="PAS-like_dom_sf"/>
</dbReference>
<dbReference type="SMART" id="SM00091">
    <property type="entry name" value="PAS"/>
    <property type="match status" value="1"/>
</dbReference>
<dbReference type="PROSITE" id="PS50112">
    <property type="entry name" value="PAS"/>
    <property type="match status" value="1"/>
</dbReference>
<dbReference type="STRING" id="575540.Isop_2980"/>
<dbReference type="SMART" id="SM00448">
    <property type="entry name" value="REC"/>
    <property type="match status" value="1"/>
</dbReference>
<dbReference type="Gene3D" id="3.30.565.10">
    <property type="entry name" value="Histidine kinase-like ATPase, C-terminal domain"/>
    <property type="match status" value="1"/>
</dbReference>
<dbReference type="PROSITE" id="PS50109">
    <property type="entry name" value="HIS_KIN"/>
    <property type="match status" value="1"/>
</dbReference>
<dbReference type="Gene3D" id="1.10.287.130">
    <property type="match status" value="1"/>
</dbReference>
<dbReference type="SUPFAM" id="SSF52172">
    <property type="entry name" value="CheY-like"/>
    <property type="match status" value="1"/>
</dbReference>
<dbReference type="Pfam" id="PF00989">
    <property type="entry name" value="PAS"/>
    <property type="match status" value="1"/>
</dbReference>
<dbReference type="AlphaFoldDB" id="E8R2P8"/>
<dbReference type="Gene3D" id="3.40.50.2300">
    <property type="match status" value="1"/>
</dbReference>
<keyword evidence="12" id="KW-1185">Reference proteome</keyword>
<dbReference type="PROSITE" id="PS50110">
    <property type="entry name" value="RESPONSE_REGULATORY"/>
    <property type="match status" value="1"/>
</dbReference>
<proteinExistence type="predicted"/>
<dbReference type="Pfam" id="PF00072">
    <property type="entry name" value="Response_reg"/>
    <property type="match status" value="1"/>
</dbReference>
<keyword evidence="3 6" id="KW-0597">Phosphoprotein</keyword>
<dbReference type="FunFam" id="3.30.565.10:FF:000010">
    <property type="entry name" value="Sensor histidine kinase RcsC"/>
    <property type="match status" value="1"/>
</dbReference>
<reference evidence="11 12" key="2">
    <citation type="journal article" date="2011" name="Stand. Genomic Sci.">
        <title>Complete genome sequence of Isosphaera pallida type strain (IS1B).</title>
        <authorList>
            <consortium name="US DOE Joint Genome Institute (JGI-PGF)"/>
            <person name="Goker M."/>
            <person name="Cleland D."/>
            <person name="Saunders E."/>
            <person name="Lapidus A."/>
            <person name="Nolan M."/>
            <person name="Lucas S."/>
            <person name="Hammon N."/>
            <person name="Deshpande S."/>
            <person name="Cheng J.F."/>
            <person name="Tapia R."/>
            <person name="Han C."/>
            <person name="Goodwin L."/>
            <person name="Pitluck S."/>
            <person name="Liolios K."/>
            <person name="Pagani I."/>
            <person name="Ivanova N."/>
            <person name="Mavromatis K."/>
            <person name="Pati A."/>
            <person name="Chen A."/>
            <person name="Palaniappan K."/>
            <person name="Land M."/>
            <person name="Hauser L."/>
            <person name="Chang Y.J."/>
            <person name="Jeffries C.D."/>
            <person name="Detter J.C."/>
            <person name="Beck B."/>
            <person name="Woyke T."/>
            <person name="Bristow J."/>
            <person name="Eisen J.A."/>
            <person name="Markowitz V."/>
            <person name="Hugenholtz P."/>
            <person name="Kyrpides N.C."/>
            <person name="Klenk H.P."/>
        </authorList>
    </citation>
    <scope>NUCLEOTIDE SEQUENCE [LARGE SCALE GENOMIC DNA]</scope>
    <source>
        <strain evidence="12">ATCC 43644 / DSM 9630 / IS1B</strain>
    </source>
</reference>
<dbReference type="InterPro" id="IPR003594">
    <property type="entry name" value="HATPase_dom"/>
</dbReference>
<feature type="modified residue" description="4-aspartylphosphate" evidence="6">
    <location>
        <position position="659"/>
    </location>
</feature>
<dbReference type="GO" id="GO:0005886">
    <property type="term" value="C:plasma membrane"/>
    <property type="evidence" value="ECO:0007669"/>
    <property type="project" value="TreeGrafter"/>
</dbReference>
<dbReference type="eggNOG" id="COG0784">
    <property type="taxonomic scope" value="Bacteria"/>
</dbReference>
<dbReference type="CDD" id="cd17546">
    <property type="entry name" value="REC_hyHK_CKI1_RcsC-like"/>
    <property type="match status" value="1"/>
</dbReference>
<evidence type="ECO:0000313" key="11">
    <source>
        <dbReference type="EMBL" id="ADV63545.1"/>
    </source>
</evidence>
<dbReference type="InterPro" id="IPR001789">
    <property type="entry name" value="Sig_transdc_resp-reg_receiver"/>
</dbReference>
<feature type="region of interest" description="Disordered" evidence="7">
    <location>
        <begin position="559"/>
        <end position="609"/>
    </location>
</feature>
<feature type="compositionally biased region" description="Polar residues" evidence="7">
    <location>
        <begin position="560"/>
        <end position="569"/>
    </location>
</feature>
<dbReference type="KEGG" id="ipa:Isop_2980"/>
<dbReference type="OrthoDB" id="9762493at2"/>
<dbReference type="SUPFAM" id="SSF55785">
    <property type="entry name" value="PYP-like sensor domain (PAS domain)"/>
    <property type="match status" value="1"/>
</dbReference>
<dbReference type="PRINTS" id="PR00344">
    <property type="entry name" value="BCTRLSENSOR"/>
</dbReference>
<dbReference type="SUPFAM" id="SSF55874">
    <property type="entry name" value="ATPase domain of HSP90 chaperone/DNA topoisomerase II/histidine kinase"/>
    <property type="match status" value="1"/>
</dbReference>
<dbReference type="InterPro" id="IPR036097">
    <property type="entry name" value="HisK_dim/P_sf"/>
</dbReference>
<evidence type="ECO:0000256" key="2">
    <source>
        <dbReference type="ARBA" id="ARBA00012438"/>
    </source>
</evidence>
<dbReference type="Gene3D" id="3.30.450.20">
    <property type="entry name" value="PAS domain"/>
    <property type="match status" value="1"/>
</dbReference>
<dbReference type="Proteomes" id="UP000008631">
    <property type="component" value="Chromosome"/>
</dbReference>
<feature type="compositionally biased region" description="Low complexity" evidence="7">
    <location>
        <begin position="570"/>
        <end position="583"/>
    </location>
</feature>
<evidence type="ECO:0000313" key="12">
    <source>
        <dbReference type="Proteomes" id="UP000008631"/>
    </source>
</evidence>
<dbReference type="GO" id="GO:0006355">
    <property type="term" value="P:regulation of DNA-templated transcription"/>
    <property type="evidence" value="ECO:0007669"/>
    <property type="project" value="InterPro"/>
</dbReference>
<dbReference type="InterPro" id="IPR003661">
    <property type="entry name" value="HisK_dim/P_dom"/>
</dbReference>
<dbReference type="PANTHER" id="PTHR43047">
    <property type="entry name" value="TWO-COMPONENT HISTIDINE PROTEIN KINASE"/>
    <property type="match status" value="1"/>
</dbReference>
<dbReference type="InterPro" id="IPR036890">
    <property type="entry name" value="HATPase_C_sf"/>
</dbReference>
<evidence type="ECO:0000259" key="9">
    <source>
        <dbReference type="PROSITE" id="PS50110"/>
    </source>
</evidence>
<dbReference type="SMART" id="SM00387">
    <property type="entry name" value="HATPase_c"/>
    <property type="match status" value="1"/>
</dbReference>
<dbReference type="GO" id="GO:0000155">
    <property type="term" value="F:phosphorelay sensor kinase activity"/>
    <property type="evidence" value="ECO:0007669"/>
    <property type="project" value="InterPro"/>
</dbReference>
<evidence type="ECO:0000256" key="5">
    <source>
        <dbReference type="ARBA" id="ARBA00022777"/>
    </source>
</evidence>
<reference key="1">
    <citation type="submission" date="2010-11" db="EMBL/GenBank/DDBJ databases">
        <title>The complete sequence of chromosome of Isophaera pallida ATCC 43644.</title>
        <authorList>
            <consortium name="US DOE Joint Genome Institute (JGI-PGF)"/>
            <person name="Lucas S."/>
            <person name="Copeland A."/>
            <person name="Lapidus A."/>
            <person name="Bruce D."/>
            <person name="Goodwin L."/>
            <person name="Pitluck S."/>
            <person name="Kyrpides N."/>
            <person name="Mavromatis K."/>
            <person name="Pagani I."/>
            <person name="Ivanova N."/>
            <person name="Saunders E."/>
            <person name="Brettin T."/>
            <person name="Detter J.C."/>
            <person name="Han C."/>
            <person name="Tapia R."/>
            <person name="Land M."/>
            <person name="Hauser L."/>
            <person name="Markowitz V."/>
            <person name="Cheng J.-F."/>
            <person name="Hugenholtz P."/>
            <person name="Woyke T."/>
            <person name="Wu D."/>
            <person name="Eisen J.A."/>
        </authorList>
    </citation>
    <scope>NUCLEOTIDE SEQUENCE</scope>
    <source>
        <strain>ATCC 43644</strain>
    </source>
</reference>
<keyword evidence="5 11" id="KW-0418">Kinase</keyword>
<dbReference type="CDD" id="cd16922">
    <property type="entry name" value="HATPase_EvgS-ArcB-TorS-like"/>
    <property type="match status" value="1"/>
</dbReference>
<feature type="domain" description="Response regulatory" evidence="9">
    <location>
        <begin position="607"/>
        <end position="724"/>
    </location>
</feature>
<protein>
    <recommendedName>
        <fullName evidence="2">histidine kinase</fullName>
        <ecNumber evidence="2">2.7.13.3</ecNumber>
    </recommendedName>
</protein>
<dbReference type="InterPro" id="IPR011006">
    <property type="entry name" value="CheY-like_superfamily"/>
</dbReference>
<dbReference type="NCBIfam" id="TIGR00229">
    <property type="entry name" value="sensory_box"/>
    <property type="match status" value="1"/>
</dbReference>
<evidence type="ECO:0000259" key="8">
    <source>
        <dbReference type="PROSITE" id="PS50109"/>
    </source>
</evidence>
<dbReference type="InParanoid" id="E8R2P8"/>
<dbReference type="GO" id="GO:0009927">
    <property type="term" value="F:histidine phosphotransfer kinase activity"/>
    <property type="evidence" value="ECO:0007669"/>
    <property type="project" value="TreeGrafter"/>
</dbReference>
<gene>
    <name evidence="11" type="ordered locus">Isop_2980</name>
</gene>
<dbReference type="SUPFAM" id="SSF47384">
    <property type="entry name" value="Homodimeric domain of signal transducing histidine kinase"/>
    <property type="match status" value="1"/>
</dbReference>
<dbReference type="InterPro" id="IPR004358">
    <property type="entry name" value="Sig_transdc_His_kin-like_C"/>
</dbReference>
<name>E8R2P8_ISOPI</name>
<keyword evidence="4" id="KW-0808">Transferase</keyword>
<dbReference type="eggNOG" id="COG2205">
    <property type="taxonomic scope" value="Bacteria"/>
</dbReference>
<evidence type="ECO:0000256" key="1">
    <source>
        <dbReference type="ARBA" id="ARBA00000085"/>
    </source>
</evidence>
<sequence>MTPIDPSRPKAIGSNPLADPASESPDSQTTVRLDSERILNQTAVGLIALDSKGTILYANPAAAKILGLSQEHVLGCCYYDFLDPVEVEQVRKRHQGLMEGRLPAYTAKKRFRRRDGDVVETLTTAISAPVPELNSKILISQSIDFTMLKWVEYELYSSRTRFESFMRHAPVCGWIEDGRGRLSQANPQLLKLLNLEESSLSVGNDPDHAISIGQLPLNLADWCLEPLPPVVDHPIETLTPIQNALGDRRELLICRFPLNLPEHENEGSPLVTESQNVGGVGIDLTDLRRAQAELEQARRTAEQANQAKTAFLAHFGHEIRTPLTAILGFTEVLHERLGHDPQSAEALEAIQSAGSHLKMLLNDFLDLSKIESGKLELAPTSIDPWELAVEVATINQGQAQAKGIRLGVEANASTPLLVHVDTTRLRQVLFNLVGNAIKFSQGGDVTISLIGSEPNASDSDTDGRSTLVWQVRDQGPGMTADQVARLFEPFHQVGTANPRDTLSSGSGLGLVISKSLVELMGGTIQVVSHPGRGTTVQFELPIDPATPRRNHPSRWWAQVGSRTTPSESQPGSSASWTPSAPSAVGSRPRPASISHHPAHEDAKTGHRLLIVEDNSDNRVILRFYLNRENPQLQLHFANDGAEALRYVLDQPAFDLILMDINMPTMDGYETTRRIRAAGYDGPIVALTAHALSNERERMRKAGFNEFLAKPFEVGELRRILAEFLSGPLKAKAVPSASGAVVAPATSRTALESSKGCYSTSAAERDVTFEALESRFRAGLPKQLARLRGFLAVGDRDRALMKLEKVLAACRLYGQHRLADRLDDFRAEMTSDECDITSWVDRWDRLGLERVVVWDLAMGSASDGHPAT</sequence>
<dbReference type="InterPro" id="IPR013767">
    <property type="entry name" value="PAS_fold"/>
</dbReference>
<feature type="domain" description="Histidine kinase" evidence="8">
    <location>
        <begin position="314"/>
        <end position="544"/>
    </location>
</feature>
<comment type="catalytic activity">
    <reaction evidence="1">
        <text>ATP + protein L-histidine = ADP + protein N-phospho-L-histidine.</text>
        <dbReference type="EC" id="2.7.13.3"/>
    </reaction>
</comment>
<dbReference type="InterPro" id="IPR005467">
    <property type="entry name" value="His_kinase_dom"/>
</dbReference>
<dbReference type="EMBL" id="CP002353">
    <property type="protein sequence ID" value="ADV63545.1"/>
    <property type="molecule type" value="Genomic_DNA"/>
</dbReference>
<accession>E8R2P8</accession>
<dbReference type="CDD" id="cd00082">
    <property type="entry name" value="HisKA"/>
    <property type="match status" value="1"/>
</dbReference>
<evidence type="ECO:0000259" key="10">
    <source>
        <dbReference type="PROSITE" id="PS50112"/>
    </source>
</evidence>
<evidence type="ECO:0000256" key="3">
    <source>
        <dbReference type="ARBA" id="ARBA00022553"/>
    </source>
</evidence>
<evidence type="ECO:0000256" key="4">
    <source>
        <dbReference type="ARBA" id="ARBA00022679"/>
    </source>
</evidence>
<dbReference type="Pfam" id="PF00512">
    <property type="entry name" value="HisKA"/>
    <property type="match status" value="1"/>
</dbReference>
<dbReference type="EC" id="2.7.13.3" evidence="2"/>
<dbReference type="Pfam" id="PF02518">
    <property type="entry name" value="HATPase_c"/>
    <property type="match status" value="1"/>
</dbReference>
<dbReference type="CDD" id="cd00130">
    <property type="entry name" value="PAS"/>
    <property type="match status" value="1"/>
</dbReference>
<evidence type="ECO:0000256" key="7">
    <source>
        <dbReference type="SAM" id="MobiDB-lite"/>
    </source>
</evidence>
<dbReference type="RefSeq" id="WP_013565833.1">
    <property type="nucleotide sequence ID" value="NC_014962.1"/>
</dbReference>